<dbReference type="AlphaFoldDB" id="A0A448ZBK2"/>
<dbReference type="Proteomes" id="UP000291116">
    <property type="component" value="Unassembled WGS sequence"/>
</dbReference>
<keyword evidence="2" id="KW-1185">Reference proteome</keyword>
<evidence type="ECO:0000313" key="2">
    <source>
        <dbReference type="Proteomes" id="UP000291116"/>
    </source>
</evidence>
<dbReference type="EMBL" id="CAACVS010000219">
    <property type="protein sequence ID" value="VEU39388.1"/>
    <property type="molecule type" value="Genomic_DNA"/>
</dbReference>
<accession>A0A448ZBK2</accession>
<organism evidence="1 2">
    <name type="scientific">Pseudo-nitzschia multistriata</name>
    <dbReference type="NCBI Taxonomy" id="183589"/>
    <lineage>
        <taxon>Eukaryota</taxon>
        <taxon>Sar</taxon>
        <taxon>Stramenopiles</taxon>
        <taxon>Ochrophyta</taxon>
        <taxon>Bacillariophyta</taxon>
        <taxon>Bacillariophyceae</taxon>
        <taxon>Bacillariophycidae</taxon>
        <taxon>Bacillariales</taxon>
        <taxon>Bacillariaceae</taxon>
        <taxon>Pseudo-nitzschia</taxon>
    </lineage>
</organism>
<gene>
    <name evidence="1" type="ORF">PSNMU_V1.4_AUG-EV-PASAV3_0062360</name>
</gene>
<protein>
    <submittedName>
        <fullName evidence="1">Uncharacterized protein</fullName>
    </submittedName>
</protein>
<evidence type="ECO:0000313" key="1">
    <source>
        <dbReference type="EMBL" id="VEU39388.1"/>
    </source>
</evidence>
<name>A0A448ZBK2_9STRA</name>
<proteinExistence type="predicted"/>
<reference evidence="1 2" key="1">
    <citation type="submission" date="2019-01" db="EMBL/GenBank/DDBJ databases">
        <authorList>
            <person name="Ferrante I. M."/>
        </authorList>
    </citation>
    <scope>NUCLEOTIDE SEQUENCE [LARGE SCALE GENOMIC DNA]</scope>
    <source>
        <strain evidence="1 2">B856</strain>
    </source>
</reference>
<sequence length="131" mass="14183">MSLRPDVSPTPRLFMGKEDSFLFGLGSSPSPISSMSRMVDSPIKLSPPFNPDASLSSTRVVIIDRKYSNSGLSVQMRPDSTELPSAVMFSVSPVILDSDLCIICNGTVWFRLNLKKSATGPVHVDPPDALE</sequence>